<dbReference type="CDD" id="cd08054">
    <property type="entry name" value="gp6"/>
    <property type="match status" value="1"/>
</dbReference>
<dbReference type="Pfam" id="PF05135">
    <property type="entry name" value="Phage_connect_1"/>
    <property type="match status" value="1"/>
</dbReference>
<dbReference type="InterPro" id="IPR006450">
    <property type="entry name" value="Phage_HK97_gp6-like"/>
</dbReference>
<proteinExistence type="predicted"/>
<dbReference type="EMBL" id="BK014917">
    <property type="protein sequence ID" value="DAD82380.1"/>
    <property type="molecule type" value="Genomic_DNA"/>
</dbReference>
<dbReference type="NCBIfam" id="TIGR01560">
    <property type="entry name" value="put_DNA_pack"/>
    <property type="match status" value="1"/>
</dbReference>
<accession>A0A8S5MJF5</accession>
<protein>
    <submittedName>
        <fullName evidence="1">Head tail connector</fullName>
    </submittedName>
</protein>
<dbReference type="Gene3D" id="1.10.3230.30">
    <property type="entry name" value="Phage gp6-like head-tail connector protein"/>
    <property type="match status" value="1"/>
</dbReference>
<dbReference type="InterPro" id="IPR021146">
    <property type="entry name" value="Phage_gp6-like_head-tail"/>
</dbReference>
<evidence type="ECO:0000313" key="1">
    <source>
        <dbReference type="EMBL" id="DAD82380.1"/>
    </source>
</evidence>
<organism evidence="1">
    <name type="scientific">Siphoviridae sp. ctF7F8</name>
    <dbReference type="NCBI Taxonomy" id="2826211"/>
    <lineage>
        <taxon>Viruses</taxon>
        <taxon>Duplodnaviria</taxon>
        <taxon>Heunggongvirae</taxon>
        <taxon>Uroviricota</taxon>
        <taxon>Caudoviricetes</taxon>
    </lineage>
</organism>
<name>A0A8S5MJF5_9CAUD</name>
<sequence>MIVTLDEVKDYLRLDGNAEDDFLIALISSAEQLCTDIARTEIADKPTARIAVLYAIAYLYEHREEADHKALTLTLRALLFGIRQEEF</sequence>
<reference evidence="1" key="1">
    <citation type="journal article" date="2021" name="Proc. Natl. Acad. Sci. U.S.A.">
        <title>A Catalog of Tens of Thousands of Viruses from Human Metagenomes Reveals Hidden Associations with Chronic Diseases.</title>
        <authorList>
            <person name="Tisza M.J."/>
            <person name="Buck C.B."/>
        </authorList>
    </citation>
    <scope>NUCLEOTIDE SEQUENCE</scope>
    <source>
        <strain evidence="1">CtF7F8</strain>
    </source>
</reference>